<proteinExistence type="predicted"/>
<protein>
    <submittedName>
        <fullName evidence="3">Type IV secretory pathway VirD2 relaxase</fullName>
    </submittedName>
</protein>
<feature type="compositionally biased region" description="Low complexity" evidence="1">
    <location>
        <begin position="56"/>
        <end position="65"/>
    </location>
</feature>
<name>A0ABU1MSN6_9SPHN</name>
<accession>A0ABU1MSN6</accession>
<feature type="domain" description="MobA/VirD2-like nuclease" evidence="2">
    <location>
        <begin position="147"/>
        <end position="216"/>
    </location>
</feature>
<sequence>MLVPAGISSIEEAVVDHGFDVWLGHIGKERPMRHDLRRAVNQAGGSRLAKGQGKPRFTGARTGRGAAAGRMLAGAPRQVGAGTRRVVVKARFVKLAGKGLKAASAHLAYLQRDGTTREGERGTLYGPDNDHADGKAFLERGAGDRHQFRFIVAPEDGEQYADLKPVTRRLMEQMEKDLGTRLEWVAVDHFNTGHPHTHIVVRGVGEDGKNLVIARDYISQGIAARASEIVSRDLGPRTELEIATANAREVTQERFTRIDRRLLRDIDEQGLASAWHADPAEQALRAARLGTLHAMGLAEKEDKGRYRLNDDLEATLRAMGKRGDIIATMHERLRNHPEVLPQDYAVYAPAERQVLVGRVLDRGLADEHGDRHYLIVEATDGRTHFVDLGHDLADGAMKDRLVRVSPTPVAVRTADRVIAEVVGANGGRYSVDLHLAHDPSATDRFAQAHVRRLEALRRDGAAVQREPNGTWTVGPDYLSEALRHEERQALRRPVTIAVLADRPFEQLVHQDGEIWLDRQCVAPNPERLQGRMGSTIGQSLHQRRQWLMEQGLAVQEGDTIRYRANLLATLRQRELNRVGAQLAQELGLHFTPVQGNHVEGTYRRAVDVGGEKYALIAKSREFTLVPWRPVLEKQLGRQVTGTIERGGGIDWTFGRQRSGPQIG</sequence>
<dbReference type="InterPro" id="IPR005094">
    <property type="entry name" value="Endonuclease_MobA/VirD2"/>
</dbReference>
<reference evidence="3 4" key="1">
    <citation type="submission" date="2023-07" db="EMBL/GenBank/DDBJ databases">
        <title>Sorghum-associated microbial communities from plants grown in Nebraska, USA.</title>
        <authorList>
            <person name="Schachtman D."/>
        </authorList>
    </citation>
    <scope>NUCLEOTIDE SEQUENCE [LARGE SCALE GENOMIC DNA]</scope>
    <source>
        <strain evidence="3 4">DS1027</strain>
    </source>
</reference>
<evidence type="ECO:0000313" key="3">
    <source>
        <dbReference type="EMBL" id="MDR6513341.1"/>
    </source>
</evidence>
<feature type="region of interest" description="Disordered" evidence="1">
    <location>
        <begin position="43"/>
        <end position="65"/>
    </location>
</feature>
<evidence type="ECO:0000256" key="1">
    <source>
        <dbReference type="SAM" id="MobiDB-lite"/>
    </source>
</evidence>
<dbReference type="InterPro" id="IPR021795">
    <property type="entry name" value="DUF3363"/>
</dbReference>
<comment type="caution">
    <text evidence="3">The sequence shown here is derived from an EMBL/GenBank/DDBJ whole genome shotgun (WGS) entry which is preliminary data.</text>
</comment>
<dbReference type="Proteomes" id="UP001184150">
    <property type="component" value="Unassembled WGS sequence"/>
</dbReference>
<dbReference type="Pfam" id="PF03432">
    <property type="entry name" value="Relaxase"/>
    <property type="match status" value="1"/>
</dbReference>
<gene>
    <name evidence="3" type="ORF">J2792_004235</name>
</gene>
<evidence type="ECO:0000313" key="4">
    <source>
        <dbReference type="Proteomes" id="UP001184150"/>
    </source>
</evidence>
<dbReference type="NCBIfam" id="NF041267">
    <property type="entry name" value="relax_RlxS"/>
    <property type="match status" value="1"/>
</dbReference>
<dbReference type="EMBL" id="JAVDRD010000022">
    <property type="protein sequence ID" value="MDR6513341.1"/>
    <property type="molecule type" value="Genomic_DNA"/>
</dbReference>
<dbReference type="Pfam" id="PF11843">
    <property type="entry name" value="DUF3363"/>
    <property type="match status" value="1"/>
</dbReference>
<evidence type="ECO:0000259" key="2">
    <source>
        <dbReference type="Pfam" id="PF03432"/>
    </source>
</evidence>
<keyword evidence="4" id="KW-1185">Reference proteome</keyword>
<organism evidence="3 4">
    <name type="scientific">Novosphingobium capsulatum</name>
    <dbReference type="NCBI Taxonomy" id="13688"/>
    <lineage>
        <taxon>Bacteria</taxon>
        <taxon>Pseudomonadati</taxon>
        <taxon>Pseudomonadota</taxon>
        <taxon>Alphaproteobacteria</taxon>
        <taxon>Sphingomonadales</taxon>
        <taxon>Sphingomonadaceae</taxon>
        <taxon>Novosphingobium</taxon>
    </lineage>
</organism>